<keyword evidence="4" id="KW-0472">Membrane</keyword>
<evidence type="ECO:0000256" key="1">
    <source>
        <dbReference type="ARBA" id="ARBA00004141"/>
    </source>
</evidence>
<evidence type="ECO:0000256" key="3">
    <source>
        <dbReference type="ARBA" id="ARBA00022989"/>
    </source>
</evidence>
<dbReference type="InterPro" id="IPR057366">
    <property type="entry name" value="TRPM-like"/>
</dbReference>
<evidence type="ECO:0000313" key="6">
    <source>
        <dbReference type="EMBL" id="VDI78037.1"/>
    </source>
</evidence>
<evidence type="ECO:0000259" key="5">
    <source>
        <dbReference type="Pfam" id="PF25508"/>
    </source>
</evidence>
<keyword evidence="2" id="KW-0812">Transmembrane</keyword>
<dbReference type="OrthoDB" id="6261290at2759"/>
<organism evidence="6 7">
    <name type="scientific">Mytilus galloprovincialis</name>
    <name type="common">Mediterranean mussel</name>
    <dbReference type="NCBI Taxonomy" id="29158"/>
    <lineage>
        <taxon>Eukaryota</taxon>
        <taxon>Metazoa</taxon>
        <taxon>Spiralia</taxon>
        <taxon>Lophotrochozoa</taxon>
        <taxon>Mollusca</taxon>
        <taxon>Bivalvia</taxon>
        <taxon>Autobranchia</taxon>
        <taxon>Pteriomorphia</taxon>
        <taxon>Mytilida</taxon>
        <taxon>Mytiloidea</taxon>
        <taxon>Mytilidae</taxon>
        <taxon>Mytilinae</taxon>
        <taxon>Mytilus</taxon>
    </lineage>
</organism>
<accession>A0A8B6HF59</accession>
<evidence type="ECO:0000313" key="7">
    <source>
        <dbReference type="Proteomes" id="UP000596742"/>
    </source>
</evidence>
<dbReference type="PANTHER" id="PTHR13800">
    <property type="entry name" value="TRANSIENT RECEPTOR POTENTIAL CATION CHANNEL, SUBFAMILY M, MEMBER 6"/>
    <property type="match status" value="1"/>
</dbReference>
<dbReference type="GO" id="GO:0099604">
    <property type="term" value="F:ligand-gated calcium channel activity"/>
    <property type="evidence" value="ECO:0007669"/>
    <property type="project" value="TreeGrafter"/>
</dbReference>
<dbReference type="EMBL" id="UYJE01009918">
    <property type="protein sequence ID" value="VDI78037.1"/>
    <property type="molecule type" value="Genomic_DNA"/>
</dbReference>
<comment type="subcellular location">
    <subcellularLocation>
        <location evidence="1">Membrane</location>
        <topology evidence="1">Multi-pass membrane protein</topology>
    </subcellularLocation>
</comment>
<gene>
    <name evidence="6" type="ORF">MGAL_10B077210</name>
</gene>
<dbReference type="PANTHER" id="PTHR13800:SF12">
    <property type="entry name" value="TRANSIENT RECEPTOR POTENTIAL CATION CHANNEL SUBFAMILY M MEMBER-LIKE 2"/>
    <property type="match status" value="1"/>
</dbReference>
<dbReference type="Proteomes" id="UP000596742">
    <property type="component" value="Unassembled WGS sequence"/>
</dbReference>
<evidence type="ECO:0000256" key="4">
    <source>
        <dbReference type="ARBA" id="ARBA00023136"/>
    </source>
</evidence>
<dbReference type="AlphaFoldDB" id="A0A8B6HF59"/>
<protein>
    <recommendedName>
        <fullName evidence="5">TRPM-like domain-containing protein</fullName>
    </recommendedName>
</protein>
<feature type="domain" description="TRPM-like" evidence="5">
    <location>
        <begin position="96"/>
        <end position="223"/>
    </location>
</feature>
<sequence>MVGKKINIILSLNYCFLKQWDKELEKEQSDKENDNQRRINRVYDKINKENYEDITLEKLFARLEKREKGKKTNRILVAVNKFIIDLFEDPEFKLYDVKDKEVDLIYKDKPFHHLFVWAILVNRREMAMIFWELETDHTCSALFASAVLNELSEKAEFSKHMHLSASLKENARHFEDLAYNVMTQLYSDDRESSLKTLVTKVGRFNSTPLNIAVSQKLKKFMAHTACQAKLNNIWNGDIAEYTPFWR</sequence>
<dbReference type="Pfam" id="PF25508">
    <property type="entry name" value="TRPM2"/>
    <property type="match status" value="1"/>
</dbReference>
<feature type="non-terminal residue" evidence="6">
    <location>
        <position position="1"/>
    </location>
</feature>
<keyword evidence="7" id="KW-1185">Reference proteome</keyword>
<name>A0A8B6HF59_MYTGA</name>
<proteinExistence type="predicted"/>
<dbReference type="GO" id="GO:0005886">
    <property type="term" value="C:plasma membrane"/>
    <property type="evidence" value="ECO:0007669"/>
    <property type="project" value="TreeGrafter"/>
</dbReference>
<comment type="caution">
    <text evidence="6">The sequence shown here is derived from an EMBL/GenBank/DDBJ whole genome shotgun (WGS) entry which is preliminary data.</text>
</comment>
<reference evidence="6" key="1">
    <citation type="submission" date="2018-11" db="EMBL/GenBank/DDBJ databases">
        <authorList>
            <person name="Alioto T."/>
            <person name="Alioto T."/>
        </authorList>
    </citation>
    <scope>NUCLEOTIDE SEQUENCE</scope>
</reference>
<evidence type="ECO:0000256" key="2">
    <source>
        <dbReference type="ARBA" id="ARBA00022692"/>
    </source>
</evidence>
<dbReference type="InterPro" id="IPR050927">
    <property type="entry name" value="TRPM"/>
</dbReference>
<keyword evidence="3" id="KW-1133">Transmembrane helix</keyword>